<name>A0A4Y7IU33_PAPSO</name>
<evidence type="ECO:0000313" key="3">
    <source>
        <dbReference type="EMBL" id="RZC52403.1"/>
    </source>
</evidence>
<protein>
    <submittedName>
        <fullName evidence="3">Uncharacterized protein</fullName>
    </submittedName>
</protein>
<keyword evidence="2" id="KW-0812">Transmembrane</keyword>
<feature type="transmembrane region" description="Helical" evidence="2">
    <location>
        <begin position="91"/>
        <end position="112"/>
    </location>
</feature>
<reference evidence="3 4" key="1">
    <citation type="journal article" date="2018" name="Science">
        <title>The opium poppy genome and morphinan production.</title>
        <authorList>
            <person name="Guo L."/>
            <person name="Winzer T."/>
            <person name="Yang X."/>
            <person name="Li Y."/>
            <person name="Ning Z."/>
            <person name="He Z."/>
            <person name="Teodor R."/>
            <person name="Lu Y."/>
            <person name="Bowser T.A."/>
            <person name="Graham I.A."/>
            <person name="Ye K."/>
        </authorList>
    </citation>
    <scope>NUCLEOTIDE SEQUENCE [LARGE SCALE GENOMIC DNA]</scope>
    <source>
        <strain evidence="4">cv. HN1</strain>
        <tissue evidence="3">Leaves</tissue>
    </source>
</reference>
<organism evidence="3 4">
    <name type="scientific">Papaver somniferum</name>
    <name type="common">Opium poppy</name>
    <dbReference type="NCBI Taxonomy" id="3469"/>
    <lineage>
        <taxon>Eukaryota</taxon>
        <taxon>Viridiplantae</taxon>
        <taxon>Streptophyta</taxon>
        <taxon>Embryophyta</taxon>
        <taxon>Tracheophyta</taxon>
        <taxon>Spermatophyta</taxon>
        <taxon>Magnoliopsida</taxon>
        <taxon>Ranunculales</taxon>
        <taxon>Papaveraceae</taxon>
        <taxon>Papaveroideae</taxon>
        <taxon>Papaver</taxon>
    </lineage>
</organism>
<evidence type="ECO:0000313" key="4">
    <source>
        <dbReference type="Proteomes" id="UP000316621"/>
    </source>
</evidence>
<sequence>MGLISPALLLPGREGFRRPAKSCGYDSLCTRPCSKNGEFHLIYQLISFGTYREVSKPVFFALCSNLGSILCATPLFQQISFVHLLVDATRISIGFLLTIHFVVEIFVSFSLMRNILDEMGGRIDGLEKDINEFRANIELDRSKPKHQDIKPEDAST</sequence>
<dbReference type="AlphaFoldDB" id="A0A4Y7IU33"/>
<dbReference type="Gramene" id="RZC52403">
    <property type="protein sequence ID" value="RZC52403"/>
    <property type="gene ID" value="C5167_020828"/>
</dbReference>
<accession>A0A4Y7IU33</accession>
<keyword evidence="2" id="KW-1133">Transmembrane helix</keyword>
<gene>
    <name evidence="3" type="ORF">C5167_020828</name>
</gene>
<proteinExistence type="predicted"/>
<keyword evidence="2" id="KW-0472">Membrane</keyword>
<keyword evidence="1" id="KW-0175">Coiled coil</keyword>
<feature type="transmembrane region" description="Helical" evidence="2">
    <location>
        <begin position="58"/>
        <end position="79"/>
    </location>
</feature>
<dbReference type="Proteomes" id="UP000316621">
    <property type="component" value="Chromosome 2"/>
</dbReference>
<feature type="coiled-coil region" evidence="1">
    <location>
        <begin position="116"/>
        <end position="143"/>
    </location>
</feature>
<keyword evidence="4" id="KW-1185">Reference proteome</keyword>
<evidence type="ECO:0000256" key="1">
    <source>
        <dbReference type="SAM" id="Coils"/>
    </source>
</evidence>
<dbReference type="EMBL" id="CM010716">
    <property type="protein sequence ID" value="RZC52403.1"/>
    <property type="molecule type" value="Genomic_DNA"/>
</dbReference>
<evidence type="ECO:0000256" key="2">
    <source>
        <dbReference type="SAM" id="Phobius"/>
    </source>
</evidence>